<accession>A0AB39IZ79</accession>
<name>A0AB39IZ79_9GAMM</name>
<organism evidence="2">
    <name type="scientific">Dickeya oryzae</name>
    <dbReference type="NCBI Taxonomy" id="1240404"/>
    <lineage>
        <taxon>Bacteria</taxon>
        <taxon>Pseudomonadati</taxon>
        <taxon>Pseudomonadota</taxon>
        <taxon>Gammaproteobacteria</taxon>
        <taxon>Enterobacterales</taxon>
        <taxon>Pectobacteriaceae</taxon>
        <taxon>Dickeya</taxon>
    </lineage>
</organism>
<protein>
    <submittedName>
        <fullName evidence="2">YnfU family zinc-binding protein</fullName>
    </submittedName>
</protein>
<evidence type="ECO:0000313" key="1">
    <source>
        <dbReference type="EMBL" id="XDL16099.1"/>
    </source>
</evidence>
<dbReference type="RefSeq" id="WP_226092910.1">
    <property type="nucleotide sequence ID" value="NZ_CM001972.1"/>
</dbReference>
<proteinExistence type="predicted"/>
<dbReference type="GeneID" id="302581568"/>
<evidence type="ECO:0000313" key="2">
    <source>
        <dbReference type="EMBL" id="XDL26084.1"/>
    </source>
</evidence>
<dbReference type="InterPro" id="IPR057793">
    <property type="entry name" value="YnfU-like"/>
</dbReference>
<dbReference type="EMBL" id="CP162411">
    <property type="protein sequence ID" value="XDL16099.1"/>
    <property type="molecule type" value="Genomic_DNA"/>
</dbReference>
<dbReference type="EMBL" id="CP162670">
    <property type="protein sequence ID" value="XDL26084.1"/>
    <property type="molecule type" value="Genomic_DNA"/>
</dbReference>
<gene>
    <name evidence="1" type="ORF">LF923_0007630</name>
    <name evidence="2" type="ORF">LF929_007805</name>
</gene>
<sequence length="56" mass="6349">MSFFDYAMKHIGSLTHSTITCPICGHQALQLTTKIRRKQTMLCPQCKSLFVCETAK</sequence>
<reference evidence="2" key="1">
    <citation type="submission" date="2024-07" db="EMBL/GenBank/DDBJ databases">
        <authorList>
            <person name="Pedron J."/>
        </authorList>
    </citation>
    <scope>NUCLEOTIDE SEQUENCE</scope>
    <source>
        <strain evidence="2">A003-S1-M15</strain>
        <strain evidence="1">A642-S2-A17</strain>
    </source>
</reference>
<dbReference type="AlphaFoldDB" id="A0AB39IZ79"/>
<dbReference type="NCBIfam" id="NF038384">
    <property type="entry name" value="zinc_YnfU_fam"/>
    <property type="match status" value="1"/>
</dbReference>